<dbReference type="InterPro" id="IPR009506">
    <property type="entry name" value="YjiS-like"/>
</dbReference>
<evidence type="ECO:0000313" key="3">
    <source>
        <dbReference type="Proteomes" id="UP000243106"/>
    </source>
</evidence>
<organism evidence="2 3">
    <name type="scientific">Roseivivax halotolerans</name>
    <dbReference type="NCBI Taxonomy" id="93684"/>
    <lineage>
        <taxon>Bacteria</taxon>
        <taxon>Pseudomonadati</taxon>
        <taxon>Pseudomonadota</taxon>
        <taxon>Alphaproteobacteria</taxon>
        <taxon>Rhodobacterales</taxon>
        <taxon>Roseobacteraceae</taxon>
        <taxon>Roseivivax</taxon>
    </lineage>
</organism>
<dbReference type="AlphaFoldDB" id="A0A1I5YAV0"/>
<dbReference type="STRING" id="93684.SAMN05421853_105105"/>
<gene>
    <name evidence="2" type="ORF">SAMN05421853_105105</name>
</gene>
<accession>A0A1I5YAV0</accession>
<evidence type="ECO:0000259" key="1">
    <source>
        <dbReference type="Pfam" id="PF06568"/>
    </source>
</evidence>
<dbReference type="RefSeq" id="WP_093010749.1">
    <property type="nucleotide sequence ID" value="NZ_FOXV01000005.1"/>
</dbReference>
<reference evidence="3" key="1">
    <citation type="submission" date="2016-10" db="EMBL/GenBank/DDBJ databases">
        <authorList>
            <person name="Varghese N."/>
            <person name="Submissions S."/>
        </authorList>
    </citation>
    <scope>NUCLEOTIDE SEQUENCE [LARGE SCALE GENOMIC DNA]</scope>
    <source>
        <strain evidence="3">JCM 10271</strain>
    </source>
</reference>
<dbReference type="Proteomes" id="UP000243106">
    <property type="component" value="Unassembled WGS sequence"/>
</dbReference>
<keyword evidence="3" id="KW-1185">Reference proteome</keyword>
<proteinExistence type="predicted"/>
<evidence type="ECO:0000313" key="2">
    <source>
        <dbReference type="EMBL" id="SFQ41250.1"/>
    </source>
</evidence>
<dbReference type="EMBL" id="FOXV01000005">
    <property type="protein sequence ID" value="SFQ41250.1"/>
    <property type="molecule type" value="Genomic_DNA"/>
</dbReference>
<sequence>MAYTNTQTQSRFSGLLATISEDLRARMERRRVFNQTVSELSQLSNRELADLGLNRSMIRTIAWQAAQER</sequence>
<name>A0A1I5YAV0_9RHOB</name>
<feature type="domain" description="YjiS-like" evidence="1">
    <location>
        <begin position="23"/>
        <end position="59"/>
    </location>
</feature>
<protein>
    <recommendedName>
        <fullName evidence="1">YjiS-like domain-containing protein</fullName>
    </recommendedName>
</protein>
<dbReference type="Pfam" id="PF06568">
    <property type="entry name" value="YjiS-like"/>
    <property type="match status" value="1"/>
</dbReference>